<dbReference type="CDD" id="cd00171">
    <property type="entry name" value="Sec7"/>
    <property type="match status" value="1"/>
</dbReference>
<feature type="region of interest" description="Disordered" evidence="5">
    <location>
        <begin position="866"/>
        <end position="893"/>
    </location>
</feature>
<feature type="domain" description="SEC7" evidence="7">
    <location>
        <begin position="397"/>
        <end position="562"/>
    </location>
</feature>
<dbReference type="GO" id="GO:0005886">
    <property type="term" value="C:plasma membrane"/>
    <property type="evidence" value="ECO:0007669"/>
    <property type="project" value="UniProtKB-SubCell"/>
</dbReference>
<dbReference type="PANTHER" id="PTHR10663:SF376">
    <property type="entry name" value="PH AND SEC7 DOMAIN-CONTAINING PROTEIN"/>
    <property type="match status" value="1"/>
</dbReference>
<proteinExistence type="predicted"/>
<dbReference type="InterPro" id="IPR000904">
    <property type="entry name" value="Sec7_dom"/>
</dbReference>
<protein>
    <recommendedName>
        <fullName evidence="10">SEC7 domain-containing protein</fullName>
    </recommendedName>
</protein>
<dbReference type="CDD" id="cd13295">
    <property type="entry name" value="PH_EFA6"/>
    <property type="match status" value="1"/>
</dbReference>
<feature type="compositionally biased region" description="Acidic residues" evidence="5">
    <location>
        <begin position="339"/>
        <end position="353"/>
    </location>
</feature>
<dbReference type="FunFam" id="1.10.1000.11:FF:000002">
    <property type="entry name" value="Cytohesin 1"/>
    <property type="match status" value="1"/>
</dbReference>
<evidence type="ECO:0000259" key="6">
    <source>
        <dbReference type="PROSITE" id="PS50003"/>
    </source>
</evidence>
<dbReference type="Proteomes" id="UP000015104">
    <property type="component" value="Unassembled WGS sequence"/>
</dbReference>
<sequence length="893" mass="101313">MDQRESSMSKGCSLSNVSSGLEAIKPVSRDYSNGSSPCIPRYTNKDNQIPVLSYKGLRHQQHHSHPSPNHRKHVATPSWSSSYASSEISSDSTSDSANESTHPVNVSPNVTLNGPCVSSESKTVTVTVTTTKTTSSSSTIPTTTSATLNNNRAHHYSHHHNNNIGNKGSNHKLPCSPNVNSIRYPSFFPLDAKNPDNFNNSDMGKANFYEHFEYQYQQRQKYQQLFHQKLCDDLVGNDLDQQNQQHRQTSPNLPTTPTSMEGEQQQEQQEQPVQLLQQVQQEEQEEEEQSEQSEQGLHQEEELRTSHQKICDNEENNFDQEQHQALPSSVEEEKQPQDQEQESQQSDEAENEPNQETTSQENQETSCPVLNLNTSSISSSSSSTSENESSSEDEMEIPENCHYSPPKSIDRDAASRLAKRLYHLEGFKRSDVCRHLSKNNDFSRTVAEEYLKFFDFKGDKLDDALRKFLASFCLIGETQERERVLQHFSKRYLDCNPDSLKSTDALHTLTCAIMLLNTDLHGENVGRKMTCNEFIDNLSDLNDGQDFPRDVLVSIYQSIKVEPLQWALDDDLSMLNGVNRRLLDSGSGSSSSLNPAILGNNPFLKLPNPNTATEYKRGYIMRKCCFDMNGKRTPFGKRGWKMFYATLRDLVLFLHKDEQGFRKNQLYESLHNSIRIHHALATPATDYTKKQHVFRLQTADQSEYLFQTSDAQELQSWVDTINLVAGTLSAPPLPSSVGSHAKKFQKPLLPSSHTKFNTKEQVADHEMRIQRIAQALEDHVSKHPDKGAQRRVLNEYAEKQSYLEFELKRYSTYASILRSKLQQAFGSGALLEGPNKLTSFSASKSKPLTQLSIGEEQDIDEEKWAEEGHEYQGQVTVKPVSRSHRVSHRKDIR</sequence>
<accession>T1L028</accession>
<keyword evidence="4" id="KW-0472">Membrane</keyword>
<name>T1L028_TETUR</name>
<feature type="compositionally biased region" description="Acidic residues" evidence="5">
    <location>
        <begin position="282"/>
        <end position="291"/>
    </location>
</feature>
<dbReference type="FunFam" id="2.30.29.30:FF:000267">
    <property type="entry name" value="PH and SEC7 domain-containing protein 4"/>
    <property type="match status" value="1"/>
</dbReference>
<evidence type="ECO:0000256" key="4">
    <source>
        <dbReference type="ARBA" id="ARBA00023136"/>
    </source>
</evidence>
<feature type="compositionally biased region" description="Low complexity" evidence="5">
    <location>
        <begin position="261"/>
        <end position="281"/>
    </location>
</feature>
<evidence type="ECO:0000256" key="3">
    <source>
        <dbReference type="ARBA" id="ARBA00022658"/>
    </source>
</evidence>
<evidence type="ECO:0000256" key="2">
    <source>
        <dbReference type="ARBA" id="ARBA00022475"/>
    </source>
</evidence>
<dbReference type="STRING" id="32264.T1L028"/>
<dbReference type="InterPro" id="IPR035999">
    <property type="entry name" value="Sec7_dom_sf"/>
</dbReference>
<feature type="compositionally biased region" description="Basic and acidic residues" evidence="5">
    <location>
        <begin position="297"/>
        <end position="306"/>
    </location>
</feature>
<dbReference type="HOGENOM" id="CLU_323750_0_0_1"/>
<dbReference type="InterPro" id="IPR023394">
    <property type="entry name" value="Sec7_C_sf"/>
</dbReference>
<feature type="region of interest" description="Disordered" evidence="5">
    <location>
        <begin position="128"/>
        <end position="147"/>
    </location>
</feature>
<feature type="domain" description="PH" evidence="6">
    <location>
        <begin position="613"/>
        <end position="726"/>
    </location>
</feature>
<dbReference type="PANTHER" id="PTHR10663">
    <property type="entry name" value="GUANYL-NUCLEOTIDE EXCHANGE FACTOR"/>
    <property type="match status" value="1"/>
</dbReference>
<feature type="compositionally biased region" description="Polar residues" evidence="5">
    <location>
        <begin position="354"/>
        <end position="374"/>
    </location>
</feature>
<feature type="compositionally biased region" description="Low complexity" evidence="5">
    <location>
        <begin position="375"/>
        <end position="388"/>
    </location>
</feature>
<dbReference type="GO" id="GO:0032012">
    <property type="term" value="P:regulation of ARF protein signal transduction"/>
    <property type="evidence" value="ECO:0007669"/>
    <property type="project" value="InterPro"/>
</dbReference>
<dbReference type="SUPFAM" id="SSF50729">
    <property type="entry name" value="PH domain-like"/>
    <property type="match status" value="1"/>
</dbReference>
<keyword evidence="3" id="KW-0344">Guanine-nucleotide releasing factor</keyword>
<dbReference type="EnsemblMetazoa" id="tetur29g00980.1">
    <property type="protein sequence ID" value="tetur29g00980.1"/>
    <property type="gene ID" value="tetur29g00980"/>
</dbReference>
<dbReference type="PROSITE" id="PS50003">
    <property type="entry name" value="PH_DOMAIN"/>
    <property type="match status" value="1"/>
</dbReference>
<dbReference type="InterPro" id="IPR011993">
    <property type="entry name" value="PH-like_dom_sf"/>
</dbReference>
<feature type="compositionally biased region" description="Basic residues" evidence="5">
    <location>
        <begin position="57"/>
        <end position="74"/>
    </location>
</feature>
<dbReference type="GO" id="GO:0005085">
    <property type="term" value="F:guanyl-nucleotide exchange factor activity"/>
    <property type="evidence" value="ECO:0007669"/>
    <property type="project" value="UniProtKB-KW"/>
</dbReference>
<dbReference type="PROSITE" id="PS50190">
    <property type="entry name" value="SEC7"/>
    <property type="match status" value="1"/>
</dbReference>
<evidence type="ECO:0000313" key="9">
    <source>
        <dbReference type="Proteomes" id="UP000015104"/>
    </source>
</evidence>
<dbReference type="InterPro" id="IPR001849">
    <property type="entry name" value="PH_domain"/>
</dbReference>
<dbReference type="InterPro" id="IPR041681">
    <property type="entry name" value="PH_9"/>
</dbReference>
<dbReference type="SMART" id="SM00222">
    <property type="entry name" value="Sec7"/>
    <property type="match status" value="1"/>
</dbReference>
<reference evidence="8" key="2">
    <citation type="submission" date="2015-06" db="UniProtKB">
        <authorList>
            <consortium name="EnsemblMetazoa"/>
        </authorList>
    </citation>
    <scope>IDENTIFICATION</scope>
</reference>
<reference evidence="9" key="1">
    <citation type="submission" date="2011-08" db="EMBL/GenBank/DDBJ databases">
        <authorList>
            <person name="Rombauts S."/>
        </authorList>
    </citation>
    <scope>NUCLEOTIDE SEQUENCE</scope>
    <source>
        <strain evidence="9">London</strain>
    </source>
</reference>
<evidence type="ECO:0000256" key="5">
    <source>
        <dbReference type="SAM" id="MobiDB-lite"/>
    </source>
</evidence>
<dbReference type="AlphaFoldDB" id="T1L028"/>
<dbReference type="GO" id="GO:0005543">
    <property type="term" value="F:phospholipid binding"/>
    <property type="evidence" value="ECO:0007669"/>
    <property type="project" value="InterPro"/>
</dbReference>
<dbReference type="PRINTS" id="PR00683">
    <property type="entry name" value="SPECTRINPH"/>
</dbReference>
<comment type="subcellular location">
    <subcellularLocation>
        <location evidence="1">Cell membrane</location>
    </subcellularLocation>
</comment>
<dbReference type="Pfam" id="PF15410">
    <property type="entry name" value="PH_9"/>
    <property type="match status" value="1"/>
</dbReference>
<evidence type="ECO:0000256" key="1">
    <source>
        <dbReference type="ARBA" id="ARBA00004236"/>
    </source>
</evidence>
<feature type="compositionally biased region" description="Low complexity" evidence="5">
    <location>
        <begin position="78"/>
        <end position="101"/>
    </location>
</feature>
<feature type="region of interest" description="Disordered" evidence="5">
    <location>
        <begin position="153"/>
        <end position="177"/>
    </location>
</feature>
<dbReference type="EMBL" id="CAEY01000761">
    <property type="status" value="NOT_ANNOTATED_CDS"/>
    <property type="molecule type" value="Genomic_DNA"/>
</dbReference>
<dbReference type="SMART" id="SM00233">
    <property type="entry name" value="PH"/>
    <property type="match status" value="1"/>
</dbReference>
<dbReference type="SUPFAM" id="SSF48425">
    <property type="entry name" value="Sec7 domain"/>
    <property type="match status" value="1"/>
</dbReference>
<dbReference type="Pfam" id="PF01369">
    <property type="entry name" value="Sec7"/>
    <property type="match status" value="1"/>
</dbReference>
<dbReference type="InterPro" id="IPR001605">
    <property type="entry name" value="PH_dom-spectrin-type"/>
</dbReference>
<dbReference type="eggNOG" id="KOG0932">
    <property type="taxonomic scope" value="Eukaryota"/>
</dbReference>
<keyword evidence="9" id="KW-1185">Reference proteome</keyword>
<evidence type="ECO:0000259" key="7">
    <source>
        <dbReference type="PROSITE" id="PS50190"/>
    </source>
</evidence>
<organism evidence="8 9">
    <name type="scientific">Tetranychus urticae</name>
    <name type="common">Two-spotted spider mite</name>
    <dbReference type="NCBI Taxonomy" id="32264"/>
    <lineage>
        <taxon>Eukaryota</taxon>
        <taxon>Metazoa</taxon>
        <taxon>Ecdysozoa</taxon>
        <taxon>Arthropoda</taxon>
        <taxon>Chelicerata</taxon>
        <taxon>Arachnida</taxon>
        <taxon>Acari</taxon>
        <taxon>Acariformes</taxon>
        <taxon>Trombidiformes</taxon>
        <taxon>Prostigmata</taxon>
        <taxon>Eleutherengona</taxon>
        <taxon>Raphignathae</taxon>
        <taxon>Tetranychoidea</taxon>
        <taxon>Tetranychidae</taxon>
        <taxon>Tetranychus</taxon>
    </lineage>
</organism>
<feature type="compositionally biased region" description="Basic residues" evidence="5">
    <location>
        <begin position="881"/>
        <end position="893"/>
    </location>
</feature>
<evidence type="ECO:0008006" key="10">
    <source>
        <dbReference type="Google" id="ProtNLM"/>
    </source>
</evidence>
<dbReference type="Gene3D" id="1.10.1000.11">
    <property type="entry name" value="Arf Nucleotide-binding Site Opener,domain 2"/>
    <property type="match status" value="1"/>
</dbReference>
<feature type="region of interest" description="Disordered" evidence="5">
    <location>
        <begin position="57"/>
        <end position="123"/>
    </location>
</feature>
<evidence type="ECO:0000313" key="8">
    <source>
        <dbReference type="EnsemblMetazoa" id="tetur29g00980.1"/>
    </source>
</evidence>
<feature type="region of interest" description="Disordered" evidence="5">
    <location>
        <begin position="243"/>
        <end position="306"/>
    </location>
</feature>
<feature type="compositionally biased region" description="Polar residues" evidence="5">
    <location>
        <begin position="243"/>
        <end position="259"/>
    </location>
</feature>
<feature type="region of interest" description="Disordered" evidence="5">
    <location>
        <begin position="322"/>
        <end position="409"/>
    </location>
</feature>
<feature type="compositionally biased region" description="Polar residues" evidence="5">
    <location>
        <begin position="102"/>
        <end position="112"/>
    </location>
</feature>
<dbReference type="Gene3D" id="2.30.29.30">
    <property type="entry name" value="Pleckstrin-homology domain (PH domain)/Phosphotyrosine-binding domain (PTB)"/>
    <property type="match status" value="1"/>
</dbReference>
<keyword evidence="2" id="KW-1003">Cell membrane</keyword>